<evidence type="ECO:0000256" key="2">
    <source>
        <dbReference type="ARBA" id="ARBA00022980"/>
    </source>
</evidence>
<dbReference type="OrthoDB" id="162638at2759"/>
<dbReference type="InterPro" id="IPR037229">
    <property type="entry name" value="Ribosomal_bL35_sf"/>
</dbReference>
<feature type="compositionally biased region" description="Polar residues" evidence="5">
    <location>
        <begin position="303"/>
        <end position="325"/>
    </location>
</feature>
<dbReference type="InterPro" id="IPR018265">
    <property type="entry name" value="Ribosomal_bL35_CS"/>
</dbReference>
<feature type="region of interest" description="Disordered" evidence="5">
    <location>
        <begin position="1"/>
        <end position="34"/>
    </location>
</feature>
<feature type="region of interest" description="Disordered" evidence="5">
    <location>
        <begin position="302"/>
        <end position="328"/>
    </location>
</feature>
<feature type="compositionally biased region" description="Polar residues" evidence="5">
    <location>
        <begin position="194"/>
        <end position="219"/>
    </location>
</feature>
<accession>U6KKN4</accession>
<dbReference type="PROSITE" id="PS00936">
    <property type="entry name" value="RIBOSOMAL_L35"/>
    <property type="match status" value="1"/>
</dbReference>
<comment type="similarity">
    <text evidence="1 4">Belongs to the bacterial ribosomal protein bL35 family.</text>
</comment>
<dbReference type="InterPro" id="IPR001706">
    <property type="entry name" value="Ribosomal_bL35"/>
</dbReference>
<feature type="region of interest" description="Disordered" evidence="5">
    <location>
        <begin position="495"/>
        <end position="515"/>
    </location>
</feature>
<evidence type="ECO:0000256" key="3">
    <source>
        <dbReference type="ARBA" id="ARBA00023274"/>
    </source>
</evidence>
<feature type="compositionally biased region" description="Polar residues" evidence="5">
    <location>
        <begin position="264"/>
        <end position="278"/>
    </location>
</feature>
<dbReference type="Proteomes" id="UP000030744">
    <property type="component" value="Unassembled WGS sequence"/>
</dbReference>
<feature type="region of interest" description="Disordered" evidence="5">
    <location>
        <begin position="158"/>
        <end position="181"/>
    </location>
</feature>
<dbReference type="GO" id="GO:1990904">
    <property type="term" value="C:ribonucleoprotein complex"/>
    <property type="evidence" value="ECO:0007669"/>
    <property type="project" value="UniProtKB-KW"/>
</dbReference>
<evidence type="ECO:0000256" key="1">
    <source>
        <dbReference type="ARBA" id="ARBA00006598"/>
    </source>
</evidence>
<dbReference type="SUPFAM" id="SSF143034">
    <property type="entry name" value="L35p-like"/>
    <property type="match status" value="1"/>
</dbReference>
<dbReference type="InterPro" id="IPR021137">
    <property type="entry name" value="Ribosomal_bL35-like"/>
</dbReference>
<dbReference type="Pfam" id="PF01632">
    <property type="entry name" value="Ribosomal_L35p"/>
    <property type="match status" value="1"/>
</dbReference>
<feature type="region of interest" description="Disordered" evidence="5">
    <location>
        <begin position="120"/>
        <end position="141"/>
    </location>
</feature>
<keyword evidence="2 4" id="KW-0689">Ribosomal protein</keyword>
<protein>
    <recommendedName>
        <fullName evidence="4">50S ribosomal protein L35</fullName>
    </recommendedName>
</protein>
<evidence type="ECO:0000256" key="5">
    <source>
        <dbReference type="SAM" id="MobiDB-lite"/>
    </source>
</evidence>
<name>U6KKN4_9EIME</name>
<dbReference type="Gene3D" id="4.10.410.60">
    <property type="match status" value="1"/>
</dbReference>
<evidence type="ECO:0000313" key="7">
    <source>
        <dbReference type="Proteomes" id="UP000030744"/>
    </source>
</evidence>
<dbReference type="AlphaFoldDB" id="U6KKN4"/>
<dbReference type="PRINTS" id="PR00064">
    <property type="entry name" value="RIBOSOMALL35"/>
</dbReference>
<feature type="compositionally biased region" description="Polar residues" evidence="5">
    <location>
        <begin position="505"/>
        <end position="514"/>
    </location>
</feature>
<organism evidence="6 7">
    <name type="scientific">Eimeria mitis</name>
    <dbReference type="NCBI Taxonomy" id="44415"/>
    <lineage>
        <taxon>Eukaryota</taxon>
        <taxon>Sar</taxon>
        <taxon>Alveolata</taxon>
        <taxon>Apicomplexa</taxon>
        <taxon>Conoidasida</taxon>
        <taxon>Coccidia</taxon>
        <taxon>Eucoccidiorida</taxon>
        <taxon>Eimeriorina</taxon>
        <taxon>Eimeriidae</taxon>
        <taxon>Eimeria</taxon>
    </lineage>
</organism>
<gene>
    <name evidence="6" type="ORF">EMH_0055940</name>
</gene>
<dbReference type="EMBL" id="HG735492">
    <property type="protein sequence ID" value="CDJ36018.1"/>
    <property type="molecule type" value="Genomic_DNA"/>
</dbReference>
<dbReference type="GO" id="GO:0005840">
    <property type="term" value="C:ribosome"/>
    <property type="evidence" value="ECO:0007669"/>
    <property type="project" value="UniProtKB-KW"/>
</dbReference>
<sequence>MDCQSETETAVVKFPLGTDSAEGPGKTSFAAKPQQELVNRETYYQYLAKRSVDSAAGGDASGTSSSWAVQIPPLRKSSIGAVSSTSALRMCLATPLPGSPTTNWRVGANLTGSDIAAADTLPPLSTAEGRKGSKEVNSPAELSTVCSSDGCTAVERFRPSLPRTVPGVPPATGVTEGSSDACSSSLAATEKYSHAQQSQSFTPSITTAGVTSSDACSTVSHEDRTQVSRYEYVTSQVARLDLLEASGATIIPKQMCGLPPAEVQPQQCSPLSSATCSETQEEQTSDQMKGETLGTALAHLQKQEQSYSGSSHVSALRTASQGSTELSRDAVKGNRNCIRCLEGPTQKKQPRGELPLASYFSDGSAFLSVAGAGKGVGIRRSSTLGRRPTDFTEINIRGSPIPIQSTARRVENVRAMSSSCIYKTQRPSSSAEGKRLFKGAQRRTPTSAVQAGHLFGRSRRLRLREPKLTAQALLPHPRSKVEVHVQQPKASSFLAERRTAVPPSCKTQDPTGTSRGHAIAIHSAAPAFSRAVSLHSRNHGLPSHKTNNERSWAALDDMEAKCCDNSRTSTKVQNWGKDEGPSRVQDVSLPFPSASSRTPQMRDEGMQSEPGIVQTRGRVACSGSGKPRRAVGRLLPLFLLATAVNVALCSRAPSSADLDPEVMLPGYWVTPQTSRVYHVRRVGRNDGSSAFAIDGSLTACGGRGILDSVLQRSGLQDRRAAASSAAQQKVAWLQPLYCKASQAAKTSCLPGKGQRGKSFCSAASGLLFTASHPKHPVHVAQFDPSLSGAPYNLSMRRAVRVAAVKQKSRGSIDKRFKITATGKLLYKRPGLQHHAHTKSSARRTRLRRVAALKPSQISRLLGPLRVRR</sequence>
<reference evidence="6" key="1">
    <citation type="submission" date="2013-10" db="EMBL/GenBank/DDBJ databases">
        <title>Genomic analysis of the causative agents of coccidiosis in chickens.</title>
        <authorList>
            <person name="Reid A.J."/>
            <person name="Blake D."/>
            <person name="Billington K."/>
            <person name="Browne H."/>
            <person name="Dunn M."/>
            <person name="Hung S."/>
            <person name="Kawahara F."/>
            <person name="Miranda-Saavedra D."/>
            <person name="Mourier T."/>
            <person name="Nagra H."/>
            <person name="Otto T.D."/>
            <person name="Rawlings N."/>
            <person name="Sanchez A."/>
            <person name="Sanders M."/>
            <person name="Subramaniam C."/>
            <person name="Tay Y."/>
            <person name="Dear P."/>
            <person name="Doerig C."/>
            <person name="Gruber A."/>
            <person name="Parkinson J."/>
            <person name="Shirley M."/>
            <person name="Wan K.L."/>
            <person name="Berriman M."/>
            <person name="Tomley F."/>
            <person name="Pain A."/>
        </authorList>
    </citation>
    <scope>NUCLEOTIDE SEQUENCE [LARGE SCALE GENOMIC DNA]</scope>
    <source>
        <strain evidence="6">Houghton</strain>
    </source>
</reference>
<proteinExistence type="inferred from homology"/>
<dbReference type="RefSeq" id="XP_037878307.1">
    <property type="nucleotide sequence ID" value="XM_038022453.1"/>
</dbReference>
<evidence type="ECO:0000313" key="6">
    <source>
        <dbReference type="EMBL" id="CDJ36018.1"/>
    </source>
</evidence>
<keyword evidence="7" id="KW-1185">Reference proteome</keyword>
<dbReference type="VEuPathDB" id="ToxoDB:EMH_0055940"/>
<feature type="region of interest" description="Disordered" evidence="5">
    <location>
        <begin position="569"/>
        <end position="606"/>
    </location>
</feature>
<dbReference type="GO" id="GO:0006412">
    <property type="term" value="P:translation"/>
    <property type="evidence" value="ECO:0007669"/>
    <property type="project" value="InterPro"/>
</dbReference>
<feature type="region of interest" description="Disordered" evidence="5">
    <location>
        <begin position="261"/>
        <end position="289"/>
    </location>
</feature>
<reference evidence="6" key="2">
    <citation type="submission" date="2013-10" db="EMBL/GenBank/DDBJ databases">
        <authorList>
            <person name="Aslett M."/>
        </authorList>
    </citation>
    <scope>NUCLEOTIDE SEQUENCE [LARGE SCALE GENOMIC DNA]</scope>
    <source>
        <strain evidence="6">Houghton</strain>
    </source>
</reference>
<feature type="region of interest" description="Disordered" evidence="5">
    <location>
        <begin position="193"/>
        <end position="221"/>
    </location>
</feature>
<evidence type="ECO:0000256" key="4">
    <source>
        <dbReference type="RuleBase" id="RU000568"/>
    </source>
</evidence>
<dbReference type="GO" id="GO:0003735">
    <property type="term" value="F:structural constituent of ribosome"/>
    <property type="evidence" value="ECO:0007669"/>
    <property type="project" value="InterPro"/>
</dbReference>
<keyword evidence="3 4" id="KW-0687">Ribonucleoprotein</keyword>
<dbReference type="GeneID" id="60404107"/>